<dbReference type="OrthoDB" id="6419576at2759"/>
<evidence type="ECO:0000313" key="3">
    <source>
        <dbReference type="EMBL" id="CAB0033126.1"/>
    </source>
</evidence>
<organism evidence="3 4">
    <name type="scientific">Trichogramma brassicae</name>
    <dbReference type="NCBI Taxonomy" id="86971"/>
    <lineage>
        <taxon>Eukaryota</taxon>
        <taxon>Metazoa</taxon>
        <taxon>Ecdysozoa</taxon>
        <taxon>Arthropoda</taxon>
        <taxon>Hexapoda</taxon>
        <taxon>Insecta</taxon>
        <taxon>Pterygota</taxon>
        <taxon>Neoptera</taxon>
        <taxon>Endopterygota</taxon>
        <taxon>Hymenoptera</taxon>
        <taxon>Apocrita</taxon>
        <taxon>Proctotrupomorpha</taxon>
        <taxon>Chalcidoidea</taxon>
        <taxon>Trichogrammatidae</taxon>
        <taxon>Trichogramma</taxon>
    </lineage>
</organism>
<dbReference type="EMBL" id="CADCXV010000699">
    <property type="protein sequence ID" value="CAB0033126.1"/>
    <property type="molecule type" value="Genomic_DNA"/>
</dbReference>
<dbReference type="Gene3D" id="3.15.10.50">
    <property type="match status" value="1"/>
</dbReference>
<evidence type="ECO:0000256" key="2">
    <source>
        <dbReference type="SAM" id="SignalP"/>
    </source>
</evidence>
<feature type="signal peptide" evidence="2">
    <location>
        <begin position="1"/>
        <end position="18"/>
    </location>
</feature>
<protein>
    <submittedName>
        <fullName evidence="3">Uncharacterized protein</fullName>
    </submittedName>
</protein>
<gene>
    <name evidence="3" type="ORF">TBRA_LOCUS5046</name>
</gene>
<evidence type="ECO:0000256" key="1">
    <source>
        <dbReference type="SAM" id="MobiDB-lite"/>
    </source>
</evidence>
<sequence>MIFTVCLALLAISGIGSGSSIYNATKSPPELNAWSNELHTRELWPRLAYGKKVNIDKMFDENLKTIQNLVAYYADPGHLRDMQIPINHIAEHFGYFIYLTNGSLQNLSWLERAGTCTLAYRNKVLTVDLIMSFESLSKNRSTHKGRILQLVRQLGLQARIALLPRPGPREDLGLLVVPHGGPDERAERAARPGPSQIRLHRQDQEQPQKLLPDSHDDGRQHRAHQAGPEPVRSCGARRSGLLLDQLDLRESVRRPAQASLDDVSGGHLHTGLQQEDRHGQSEYRMERHERESL</sequence>
<dbReference type="AlphaFoldDB" id="A0A6H5I7E8"/>
<keyword evidence="2" id="KW-0732">Signal</keyword>
<reference evidence="3 4" key="1">
    <citation type="submission" date="2020-02" db="EMBL/GenBank/DDBJ databases">
        <authorList>
            <person name="Ferguson B K."/>
        </authorList>
    </citation>
    <scope>NUCLEOTIDE SEQUENCE [LARGE SCALE GENOMIC DNA]</scope>
</reference>
<feature type="compositionally biased region" description="Basic and acidic residues" evidence="1">
    <location>
        <begin position="274"/>
        <end position="293"/>
    </location>
</feature>
<proteinExistence type="predicted"/>
<accession>A0A6H5I7E8</accession>
<name>A0A6H5I7E8_9HYME</name>
<feature type="compositionally biased region" description="Basic and acidic residues" evidence="1">
    <location>
        <begin position="181"/>
        <end position="190"/>
    </location>
</feature>
<keyword evidence="4" id="KW-1185">Reference proteome</keyword>
<dbReference type="InterPro" id="IPR038602">
    <property type="entry name" value="Mite_allergen_7_sf"/>
</dbReference>
<dbReference type="Proteomes" id="UP000479190">
    <property type="component" value="Unassembled WGS sequence"/>
</dbReference>
<feature type="region of interest" description="Disordered" evidence="1">
    <location>
        <begin position="171"/>
        <end position="293"/>
    </location>
</feature>
<feature type="compositionally biased region" description="Basic and acidic residues" evidence="1">
    <location>
        <begin position="200"/>
        <end position="220"/>
    </location>
</feature>
<feature type="chain" id="PRO_5026236798" evidence="2">
    <location>
        <begin position="19"/>
        <end position="293"/>
    </location>
</feature>
<evidence type="ECO:0000313" key="4">
    <source>
        <dbReference type="Proteomes" id="UP000479190"/>
    </source>
</evidence>